<reference evidence="1" key="1">
    <citation type="journal article" date="2014" name="Nat. Commun.">
        <title>The tobacco genome sequence and its comparison with those of tomato and potato.</title>
        <authorList>
            <person name="Sierro N."/>
            <person name="Battey J.N."/>
            <person name="Ouadi S."/>
            <person name="Bakaher N."/>
            <person name="Bovet L."/>
            <person name="Willig A."/>
            <person name="Goepfert S."/>
            <person name="Peitsch M.C."/>
            <person name="Ivanov N.V."/>
        </authorList>
    </citation>
    <scope>NUCLEOTIDE SEQUENCE [LARGE SCALE GENOMIC DNA]</scope>
</reference>
<dbReference type="Proteomes" id="UP000790787">
    <property type="component" value="Chromosome 12"/>
</dbReference>
<evidence type="ECO:0000313" key="2">
    <source>
        <dbReference type="RefSeq" id="XP_075083361.1"/>
    </source>
</evidence>
<dbReference type="RefSeq" id="XP_075083361.1">
    <property type="nucleotide sequence ID" value="XM_075227260.1"/>
</dbReference>
<keyword evidence="1" id="KW-1185">Reference proteome</keyword>
<proteinExistence type="predicted"/>
<name>A0AC58SEG1_TOBAC</name>
<reference evidence="2" key="2">
    <citation type="submission" date="2025-08" db="UniProtKB">
        <authorList>
            <consortium name="RefSeq"/>
        </authorList>
    </citation>
    <scope>IDENTIFICATION</scope>
    <source>
        <tissue evidence="2">Leaf</tissue>
    </source>
</reference>
<evidence type="ECO:0000313" key="1">
    <source>
        <dbReference type="Proteomes" id="UP000790787"/>
    </source>
</evidence>
<sequence>MTDILTIFILDAYVVIDPRSTFSYVTPYFALDFEIKPEQLLEPFFVSTLVGDSVIASHVYKGCRIIVKDRETTTDITKLKMIEIDAIMGMDWLSKCYGRANDCRVKIVKFEFPNEPTRIWKSNILEPRDTNAEVPTLESVPIVNEYLEVFPKKLPDIPPDRVIDFGIDVLPNVQPISIPPYRMLKIKEKDIPKTAFRTRYGHFEFLVMSFRLSNAPATFMDLMNRFFKPFLDTFVIIFIDDILVYSRSQEEHVDHLRFVEGFSSLASPLTKLTQKTVKFQWSNACEKYFQELKARLITTPILTLPRSSSDFTVYCDASRLKIFEKWSNQGIRLDESDDGYLVAYVIARSSLIEHVKAKQFEDPNMVNIQNCVQSKNILDFALDDDRVLKINGRLWVPNVDGLRDEIMAEAHNSRYFVHSGCTKIYKDLLDIYWWNKMKESISNFVSRSLNYQQVKVEHQRPGGLAQNIEIPLWKW</sequence>
<gene>
    <name evidence="2" type="primary">LOC142167105</name>
</gene>
<protein>
    <submittedName>
        <fullName evidence="2">Uncharacterized protein LOC142167105</fullName>
    </submittedName>
</protein>
<accession>A0AC58SEG1</accession>
<organism evidence="1 2">
    <name type="scientific">Nicotiana tabacum</name>
    <name type="common">Common tobacco</name>
    <dbReference type="NCBI Taxonomy" id="4097"/>
    <lineage>
        <taxon>Eukaryota</taxon>
        <taxon>Viridiplantae</taxon>
        <taxon>Streptophyta</taxon>
        <taxon>Embryophyta</taxon>
        <taxon>Tracheophyta</taxon>
        <taxon>Spermatophyta</taxon>
        <taxon>Magnoliopsida</taxon>
        <taxon>eudicotyledons</taxon>
        <taxon>Gunneridae</taxon>
        <taxon>Pentapetalae</taxon>
        <taxon>asterids</taxon>
        <taxon>lamiids</taxon>
        <taxon>Solanales</taxon>
        <taxon>Solanaceae</taxon>
        <taxon>Nicotianoideae</taxon>
        <taxon>Nicotianeae</taxon>
        <taxon>Nicotiana</taxon>
    </lineage>
</organism>